<proteinExistence type="predicted"/>
<name>A0A6N7WLH6_9FIRM</name>
<evidence type="ECO:0000313" key="2">
    <source>
        <dbReference type="Proteomes" id="UP000436047"/>
    </source>
</evidence>
<dbReference type="RefSeq" id="WP_154467757.1">
    <property type="nucleotide sequence ID" value="NZ_VUMI01000063.1"/>
</dbReference>
<evidence type="ECO:0000313" key="1">
    <source>
        <dbReference type="EMBL" id="MSS91357.1"/>
    </source>
</evidence>
<gene>
    <name evidence="1" type="ORF">FYJ45_24910</name>
</gene>
<evidence type="ECO:0008006" key="3">
    <source>
        <dbReference type="Google" id="ProtNLM"/>
    </source>
</evidence>
<reference evidence="1 2" key="1">
    <citation type="submission" date="2019-08" db="EMBL/GenBank/DDBJ databases">
        <title>In-depth cultivation of the pig gut microbiome towards novel bacterial diversity and tailored functional studies.</title>
        <authorList>
            <person name="Wylensek D."/>
            <person name="Hitch T.C.A."/>
            <person name="Clavel T."/>
        </authorList>
    </citation>
    <scope>NUCLEOTIDE SEQUENCE [LARGE SCALE GENOMIC DNA]</scope>
    <source>
        <strain evidence="1 2">WCA-389-WT-23B</strain>
    </source>
</reference>
<dbReference type="GeneID" id="86056254"/>
<organism evidence="1 2">
    <name type="scientific">Eisenbergiella porci</name>
    <dbReference type="NCBI Taxonomy" id="2652274"/>
    <lineage>
        <taxon>Bacteria</taxon>
        <taxon>Bacillati</taxon>
        <taxon>Bacillota</taxon>
        <taxon>Clostridia</taxon>
        <taxon>Lachnospirales</taxon>
        <taxon>Lachnospiraceae</taxon>
        <taxon>Eisenbergiella</taxon>
    </lineage>
</organism>
<dbReference type="Proteomes" id="UP000436047">
    <property type="component" value="Unassembled WGS sequence"/>
</dbReference>
<sequence>MIPEEITMKSCIKRYATLDRDIHNGDGEGMGAGCRVQIISANNRGMTIQTEKCPCCHQFATISNVKRRDLTLIK</sequence>
<comment type="caution">
    <text evidence="1">The sequence shown here is derived from an EMBL/GenBank/DDBJ whole genome shotgun (WGS) entry which is preliminary data.</text>
</comment>
<accession>A0A6N7WLH6</accession>
<keyword evidence="2" id="KW-1185">Reference proteome</keyword>
<protein>
    <recommendedName>
        <fullName evidence="3">Ferrous iron transport protein A</fullName>
    </recommendedName>
</protein>
<dbReference type="EMBL" id="VUMI01000063">
    <property type="protein sequence ID" value="MSS91357.1"/>
    <property type="molecule type" value="Genomic_DNA"/>
</dbReference>
<dbReference type="AlphaFoldDB" id="A0A6N7WLH6"/>